<evidence type="ECO:0000256" key="1">
    <source>
        <dbReference type="ARBA" id="ARBA00022630"/>
    </source>
</evidence>
<keyword evidence="7" id="KW-1185">Reference proteome</keyword>
<dbReference type="CDD" id="cd02148">
    <property type="entry name" value="RutE-like"/>
    <property type="match status" value="1"/>
</dbReference>
<dbReference type="AlphaFoldDB" id="A0A511XBJ6"/>
<dbReference type="PANTHER" id="PTHR43543:SF1">
    <property type="entry name" value="MALONIC SEMIALDEHYDE REDUCTASE RUTE-RELATED"/>
    <property type="match status" value="1"/>
</dbReference>
<dbReference type="InterPro" id="IPR023936">
    <property type="entry name" value="RutE-like"/>
</dbReference>
<evidence type="ECO:0000259" key="5">
    <source>
        <dbReference type="Pfam" id="PF00881"/>
    </source>
</evidence>
<dbReference type="InterPro" id="IPR029479">
    <property type="entry name" value="Nitroreductase"/>
</dbReference>
<reference evidence="6 7" key="1">
    <citation type="submission" date="2019-07" db="EMBL/GenBank/DDBJ databases">
        <title>Whole genome shotgun sequence of Acetobacter nitrogenifigens NBRC 105050.</title>
        <authorList>
            <person name="Hosoyama A."/>
            <person name="Uohara A."/>
            <person name="Ohji S."/>
            <person name="Ichikawa N."/>
        </authorList>
    </citation>
    <scope>NUCLEOTIDE SEQUENCE [LARGE SCALE GENOMIC DNA]</scope>
    <source>
        <strain evidence="6 7">NBRC 105050</strain>
    </source>
</reference>
<keyword evidence="4" id="KW-0560">Oxidoreductase</keyword>
<proteinExistence type="predicted"/>
<evidence type="ECO:0000256" key="2">
    <source>
        <dbReference type="ARBA" id="ARBA00022643"/>
    </source>
</evidence>
<dbReference type="Gene3D" id="3.40.109.10">
    <property type="entry name" value="NADH Oxidase"/>
    <property type="match status" value="1"/>
</dbReference>
<dbReference type="STRING" id="1120919.GCA_000429165_01362"/>
<dbReference type="NCBIfam" id="NF003768">
    <property type="entry name" value="PRK05365.1"/>
    <property type="match status" value="1"/>
</dbReference>
<organism evidence="6 7">
    <name type="scientific">Acetobacter nitrogenifigens DSM 23921 = NBRC 105050</name>
    <dbReference type="NCBI Taxonomy" id="1120919"/>
    <lineage>
        <taxon>Bacteria</taxon>
        <taxon>Pseudomonadati</taxon>
        <taxon>Pseudomonadota</taxon>
        <taxon>Alphaproteobacteria</taxon>
        <taxon>Acetobacterales</taxon>
        <taxon>Acetobacteraceae</taxon>
        <taxon>Acetobacter</taxon>
    </lineage>
</organism>
<name>A0A511XBJ6_9PROT</name>
<evidence type="ECO:0000313" key="6">
    <source>
        <dbReference type="EMBL" id="GEN60334.1"/>
    </source>
</evidence>
<sequence>MPVDDSALDLLFRDARTPARWTGEPVSEETLRVLYDLLKIAPTSGNCSPGRFVFLTTQDAKERLRPALSEGNVEKALAAPVVVIVAHDPLFFDQLSRLNPEPDLRSWFAADVGLSEETAFRNGSLQGAYLILAARALGLDALPMSGFDGALVEDTFLAGEGWRANFLVCLGHGEPLDTPRAARLQFDEACRLL</sequence>
<dbReference type="InterPro" id="IPR000415">
    <property type="entry name" value="Nitroreductase-like"/>
</dbReference>
<keyword evidence="1" id="KW-0285">Flavoprotein</keyword>
<protein>
    <submittedName>
        <fullName evidence="6">Putative NADH dehydrogenase/NAD(P)H nitroreductase</fullName>
    </submittedName>
</protein>
<dbReference type="PANTHER" id="PTHR43543">
    <property type="entry name" value="MALONIC SEMIALDEHYDE REDUCTASE RUTE-RELATED"/>
    <property type="match status" value="1"/>
</dbReference>
<evidence type="ECO:0000256" key="3">
    <source>
        <dbReference type="ARBA" id="ARBA00022857"/>
    </source>
</evidence>
<keyword evidence="2" id="KW-0288">FMN</keyword>
<accession>A0A511XBJ6</accession>
<gene>
    <name evidence="6" type="ORF">ANI02nite_22180</name>
</gene>
<dbReference type="GO" id="GO:0016491">
    <property type="term" value="F:oxidoreductase activity"/>
    <property type="evidence" value="ECO:0007669"/>
    <property type="project" value="UniProtKB-KW"/>
</dbReference>
<dbReference type="Proteomes" id="UP000321635">
    <property type="component" value="Unassembled WGS sequence"/>
</dbReference>
<comment type="caution">
    <text evidence="6">The sequence shown here is derived from an EMBL/GenBank/DDBJ whole genome shotgun (WGS) entry which is preliminary data.</text>
</comment>
<dbReference type="InterPro" id="IPR050461">
    <property type="entry name" value="Nitroreductase_HadB/RutE"/>
</dbReference>
<evidence type="ECO:0000256" key="4">
    <source>
        <dbReference type="ARBA" id="ARBA00023002"/>
    </source>
</evidence>
<dbReference type="Pfam" id="PF00881">
    <property type="entry name" value="Nitroreductase"/>
    <property type="match status" value="1"/>
</dbReference>
<dbReference type="SUPFAM" id="SSF55469">
    <property type="entry name" value="FMN-dependent nitroreductase-like"/>
    <property type="match status" value="1"/>
</dbReference>
<dbReference type="OrthoDB" id="9784375at2"/>
<keyword evidence="3" id="KW-0521">NADP</keyword>
<feature type="domain" description="Nitroreductase" evidence="5">
    <location>
        <begin position="22"/>
        <end position="172"/>
    </location>
</feature>
<dbReference type="EMBL" id="BJYF01000016">
    <property type="protein sequence ID" value="GEN60334.1"/>
    <property type="molecule type" value="Genomic_DNA"/>
</dbReference>
<evidence type="ECO:0000313" key="7">
    <source>
        <dbReference type="Proteomes" id="UP000321635"/>
    </source>
</evidence>
<dbReference type="RefSeq" id="WP_026397426.1">
    <property type="nucleotide sequence ID" value="NZ_AUBI01000004.1"/>
</dbReference>